<evidence type="ECO:0000256" key="2">
    <source>
        <dbReference type="SAM" id="Phobius"/>
    </source>
</evidence>
<name>A0AAE0MB12_9PEZI</name>
<gene>
    <name evidence="3" type="ORF">B0H66DRAFT_529153</name>
</gene>
<evidence type="ECO:0000313" key="3">
    <source>
        <dbReference type="EMBL" id="KAK3325098.1"/>
    </source>
</evidence>
<dbReference type="Proteomes" id="UP001283341">
    <property type="component" value="Unassembled WGS sequence"/>
</dbReference>
<feature type="region of interest" description="Disordered" evidence="1">
    <location>
        <begin position="1"/>
        <end position="54"/>
    </location>
</feature>
<feature type="compositionally biased region" description="Basic and acidic residues" evidence="1">
    <location>
        <begin position="1"/>
        <end position="18"/>
    </location>
</feature>
<keyword evidence="4" id="KW-1185">Reference proteome</keyword>
<organism evidence="3 4">
    <name type="scientific">Apodospora peruviana</name>
    <dbReference type="NCBI Taxonomy" id="516989"/>
    <lineage>
        <taxon>Eukaryota</taxon>
        <taxon>Fungi</taxon>
        <taxon>Dikarya</taxon>
        <taxon>Ascomycota</taxon>
        <taxon>Pezizomycotina</taxon>
        <taxon>Sordariomycetes</taxon>
        <taxon>Sordariomycetidae</taxon>
        <taxon>Sordariales</taxon>
        <taxon>Lasiosphaeriaceae</taxon>
        <taxon>Apodospora</taxon>
    </lineage>
</organism>
<reference evidence="3" key="2">
    <citation type="submission" date="2023-06" db="EMBL/GenBank/DDBJ databases">
        <authorList>
            <consortium name="Lawrence Berkeley National Laboratory"/>
            <person name="Haridas S."/>
            <person name="Hensen N."/>
            <person name="Bonometti L."/>
            <person name="Westerberg I."/>
            <person name="Brannstrom I.O."/>
            <person name="Guillou S."/>
            <person name="Cros-Aarteil S."/>
            <person name="Calhoun S."/>
            <person name="Kuo A."/>
            <person name="Mondo S."/>
            <person name="Pangilinan J."/>
            <person name="Riley R."/>
            <person name="Labutti K."/>
            <person name="Andreopoulos B."/>
            <person name="Lipzen A."/>
            <person name="Chen C."/>
            <person name="Yanf M."/>
            <person name="Daum C."/>
            <person name="Ng V."/>
            <person name="Clum A."/>
            <person name="Steindorff A."/>
            <person name="Ohm R."/>
            <person name="Martin F."/>
            <person name="Silar P."/>
            <person name="Natvig D."/>
            <person name="Lalanne C."/>
            <person name="Gautier V."/>
            <person name="Ament-Velasquez S.L."/>
            <person name="Kruys A."/>
            <person name="Hutchinson M.I."/>
            <person name="Powell A.J."/>
            <person name="Barry K."/>
            <person name="Miller A.N."/>
            <person name="Grigoriev I.V."/>
            <person name="Debuchy R."/>
            <person name="Gladieux P."/>
            <person name="Thoren M.H."/>
            <person name="Johannesson H."/>
        </authorList>
    </citation>
    <scope>NUCLEOTIDE SEQUENCE</scope>
    <source>
        <strain evidence="3">CBS 118394</strain>
    </source>
</reference>
<reference evidence="3" key="1">
    <citation type="journal article" date="2023" name="Mol. Phylogenet. Evol.">
        <title>Genome-scale phylogeny and comparative genomics of the fungal order Sordariales.</title>
        <authorList>
            <person name="Hensen N."/>
            <person name="Bonometti L."/>
            <person name="Westerberg I."/>
            <person name="Brannstrom I.O."/>
            <person name="Guillou S."/>
            <person name="Cros-Aarteil S."/>
            <person name="Calhoun S."/>
            <person name="Haridas S."/>
            <person name="Kuo A."/>
            <person name="Mondo S."/>
            <person name="Pangilinan J."/>
            <person name="Riley R."/>
            <person name="LaButti K."/>
            <person name="Andreopoulos B."/>
            <person name="Lipzen A."/>
            <person name="Chen C."/>
            <person name="Yan M."/>
            <person name="Daum C."/>
            <person name="Ng V."/>
            <person name="Clum A."/>
            <person name="Steindorff A."/>
            <person name="Ohm R.A."/>
            <person name="Martin F."/>
            <person name="Silar P."/>
            <person name="Natvig D.O."/>
            <person name="Lalanne C."/>
            <person name="Gautier V."/>
            <person name="Ament-Velasquez S.L."/>
            <person name="Kruys A."/>
            <person name="Hutchinson M.I."/>
            <person name="Powell A.J."/>
            <person name="Barry K."/>
            <person name="Miller A.N."/>
            <person name="Grigoriev I.V."/>
            <person name="Debuchy R."/>
            <person name="Gladieux P."/>
            <person name="Hiltunen Thoren M."/>
            <person name="Johannesson H."/>
        </authorList>
    </citation>
    <scope>NUCLEOTIDE SEQUENCE</scope>
    <source>
        <strain evidence="3">CBS 118394</strain>
    </source>
</reference>
<evidence type="ECO:0000256" key="1">
    <source>
        <dbReference type="SAM" id="MobiDB-lite"/>
    </source>
</evidence>
<dbReference type="EMBL" id="JAUEDM010000002">
    <property type="protein sequence ID" value="KAK3325098.1"/>
    <property type="molecule type" value="Genomic_DNA"/>
</dbReference>
<protein>
    <submittedName>
        <fullName evidence="3">Uncharacterized protein</fullName>
    </submittedName>
</protein>
<feature type="compositionally biased region" description="Basic and acidic residues" evidence="1">
    <location>
        <begin position="105"/>
        <end position="120"/>
    </location>
</feature>
<feature type="compositionally biased region" description="Basic and acidic residues" evidence="1">
    <location>
        <begin position="129"/>
        <end position="140"/>
    </location>
</feature>
<feature type="compositionally biased region" description="Low complexity" evidence="1">
    <location>
        <begin position="29"/>
        <end position="43"/>
    </location>
</feature>
<feature type="region of interest" description="Disordered" evidence="1">
    <location>
        <begin position="85"/>
        <end position="140"/>
    </location>
</feature>
<dbReference type="AlphaFoldDB" id="A0AAE0MB12"/>
<proteinExistence type="predicted"/>
<keyword evidence="2" id="KW-0812">Transmembrane</keyword>
<keyword evidence="2" id="KW-0472">Membrane</keyword>
<evidence type="ECO:0000313" key="4">
    <source>
        <dbReference type="Proteomes" id="UP001283341"/>
    </source>
</evidence>
<comment type="caution">
    <text evidence="3">The sequence shown here is derived from an EMBL/GenBank/DDBJ whole genome shotgun (WGS) entry which is preliminary data.</text>
</comment>
<accession>A0AAE0MB12</accession>
<keyword evidence="2" id="KW-1133">Transmembrane helix</keyword>
<sequence>MPKAPDKSSRASEQDKSSKSKTRKPAAEPSSSQSIIKLSSLPPRTRQNTTNNDHPRELLESLLALPVILFLFKFLLAMVHLLSSMTGSQQQENKASDIGTDEDDGTTRDESVGLKKGEKTLKKRAVASRRGDLLGKKLRD</sequence>
<feature type="transmembrane region" description="Helical" evidence="2">
    <location>
        <begin position="62"/>
        <end position="82"/>
    </location>
</feature>